<evidence type="ECO:0000313" key="1">
    <source>
        <dbReference type="EMBL" id="EAQ81290.1"/>
    </source>
</evidence>
<dbReference type="EMBL" id="AANZ01000005">
    <property type="protein sequence ID" value="EAQ81290.1"/>
    <property type="molecule type" value="Genomic_DNA"/>
</dbReference>
<sequence>MSQVQGTVTFEDGSPVSGGTIVFAAVEGNSSSIGYLQKDGTYELGTFGESDGAPQGKYNVTITGSSSYGGQSAIASKYGVIGQSQLQAEVVDGTNSIDFQVDRAK</sequence>
<evidence type="ECO:0000313" key="2">
    <source>
        <dbReference type="Proteomes" id="UP000004358"/>
    </source>
</evidence>
<dbReference type="AlphaFoldDB" id="A3ZQ17"/>
<name>A3ZQ17_9BACT</name>
<evidence type="ECO:0008006" key="3">
    <source>
        <dbReference type="Google" id="ProtNLM"/>
    </source>
</evidence>
<reference evidence="1 2" key="1">
    <citation type="submission" date="2006-02" db="EMBL/GenBank/DDBJ databases">
        <authorList>
            <person name="Amann R."/>
            <person name="Ferriera S."/>
            <person name="Johnson J."/>
            <person name="Kravitz S."/>
            <person name="Halpern A."/>
            <person name="Remington K."/>
            <person name="Beeson K."/>
            <person name="Tran B."/>
            <person name="Rogers Y.-H."/>
            <person name="Friedman R."/>
            <person name="Venter J.C."/>
        </authorList>
    </citation>
    <scope>NUCLEOTIDE SEQUENCE [LARGE SCALE GENOMIC DNA]</scope>
    <source>
        <strain evidence="1 2">DSM 3645</strain>
    </source>
</reference>
<comment type="caution">
    <text evidence="1">The sequence shown here is derived from an EMBL/GenBank/DDBJ whole genome shotgun (WGS) entry which is preliminary data.</text>
</comment>
<dbReference type="HOGENOM" id="CLU_113730_1_2_0"/>
<gene>
    <name evidence="1" type="ORF">DSM3645_22901</name>
</gene>
<protein>
    <recommendedName>
        <fullName evidence="3">Carboxypeptidase regulatory-like domain-containing protein</fullName>
    </recommendedName>
</protein>
<dbReference type="Proteomes" id="UP000004358">
    <property type="component" value="Unassembled WGS sequence"/>
</dbReference>
<organism evidence="1 2">
    <name type="scientific">Blastopirellula marina DSM 3645</name>
    <dbReference type="NCBI Taxonomy" id="314230"/>
    <lineage>
        <taxon>Bacteria</taxon>
        <taxon>Pseudomonadati</taxon>
        <taxon>Planctomycetota</taxon>
        <taxon>Planctomycetia</taxon>
        <taxon>Pirellulales</taxon>
        <taxon>Pirellulaceae</taxon>
        <taxon>Blastopirellula</taxon>
    </lineage>
</organism>
<proteinExistence type="predicted"/>
<accession>A3ZQ17</accession>